<accession>A0A380FDP5</accession>
<feature type="transmembrane region" description="Helical" evidence="6">
    <location>
        <begin position="46"/>
        <end position="73"/>
    </location>
</feature>
<evidence type="ECO:0000256" key="2">
    <source>
        <dbReference type="ARBA" id="ARBA00022448"/>
    </source>
</evidence>
<dbReference type="EMBL" id="UHDK01000001">
    <property type="protein sequence ID" value="SUM32362.1"/>
    <property type="molecule type" value="Genomic_DNA"/>
</dbReference>
<dbReference type="Pfam" id="PF07690">
    <property type="entry name" value="MFS_1"/>
    <property type="match status" value="1"/>
</dbReference>
<dbReference type="SUPFAM" id="SSF103473">
    <property type="entry name" value="MFS general substrate transporter"/>
    <property type="match status" value="1"/>
</dbReference>
<name>A0A380FDP5_STAGA</name>
<reference evidence="8 9" key="1">
    <citation type="submission" date="2018-06" db="EMBL/GenBank/DDBJ databases">
        <authorList>
            <consortium name="Pathogen Informatics"/>
            <person name="Doyle S."/>
        </authorList>
    </citation>
    <scope>NUCLEOTIDE SEQUENCE [LARGE SCALE GENOMIC DNA]</scope>
    <source>
        <strain evidence="8 9">NCTC12195</strain>
    </source>
</reference>
<dbReference type="GO" id="GO:0005886">
    <property type="term" value="C:plasma membrane"/>
    <property type="evidence" value="ECO:0007669"/>
    <property type="project" value="UniProtKB-SubCell"/>
</dbReference>
<evidence type="ECO:0000256" key="6">
    <source>
        <dbReference type="SAM" id="Phobius"/>
    </source>
</evidence>
<dbReference type="Gene3D" id="1.20.1250.20">
    <property type="entry name" value="MFS general substrate transporter like domains"/>
    <property type="match status" value="1"/>
</dbReference>
<feature type="transmembrane region" description="Helical" evidence="6">
    <location>
        <begin position="15"/>
        <end position="34"/>
    </location>
</feature>
<evidence type="ECO:0000256" key="4">
    <source>
        <dbReference type="ARBA" id="ARBA00022989"/>
    </source>
</evidence>
<evidence type="ECO:0000313" key="9">
    <source>
        <dbReference type="Proteomes" id="UP000255277"/>
    </source>
</evidence>
<feature type="transmembrane region" description="Helical" evidence="6">
    <location>
        <begin position="138"/>
        <end position="157"/>
    </location>
</feature>
<protein>
    <submittedName>
        <fullName evidence="8">Major facilitator superfamily permease</fullName>
    </submittedName>
</protein>
<dbReference type="InterPro" id="IPR011701">
    <property type="entry name" value="MFS"/>
</dbReference>
<feature type="transmembrane region" description="Helical" evidence="6">
    <location>
        <begin position="105"/>
        <end position="126"/>
    </location>
</feature>
<dbReference type="Proteomes" id="UP000255277">
    <property type="component" value="Unassembled WGS sequence"/>
</dbReference>
<keyword evidence="2" id="KW-0813">Transport</keyword>
<feature type="transmembrane region" description="Helical" evidence="6">
    <location>
        <begin position="80"/>
        <end position="99"/>
    </location>
</feature>
<dbReference type="AlphaFoldDB" id="A0A380FDP5"/>
<keyword evidence="3 6" id="KW-0812">Transmembrane</keyword>
<comment type="subcellular location">
    <subcellularLocation>
        <location evidence="1">Cell membrane</location>
        <topology evidence="1">Multi-pass membrane protein</topology>
    </subcellularLocation>
</comment>
<evidence type="ECO:0000259" key="7">
    <source>
        <dbReference type="PROSITE" id="PS50850"/>
    </source>
</evidence>
<gene>
    <name evidence="8" type="primary">ltaA_3</name>
    <name evidence="8" type="ORF">NCTC12195_01805</name>
</gene>
<organism evidence="8 9">
    <name type="scientific">Staphylococcus gallinarum</name>
    <dbReference type="NCBI Taxonomy" id="1293"/>
    <lineage>
        <taxon>Bacteria</taxon>
        <taxon>Bacillati</taxon>
        <taxon>Bacillota</taxon>
        <taxon>Bacilli</taxon>
        <taxon>Bacillales</taxon>
        <taxon>Staphylococcaceae</taxon>
        <taxon>Staphylococcus</taxon>
    </lineage>
</organism>
<evidence type="ECO:0000256" key="3">
    <source>
        <dbReference type="ARBA" id="ARBA00022692"/>
    </source>
</evidence>
<evidence type="ECO:0000313" key="8">
    <source>
        <dbReference type="EMBL" id="SUM32362.1"/>
    </source>
</evidence>
<dbReference type="GO" id="GO:0022857">
    <property type="term" value="F:transmembrane transporter activity"/>
    <property type="evidence" value="ECO:0007669"/>
    <property type="project" value="InterPro"/>
</dbReference>
<dbReference type="InterPro" id="IPR020846">
    <property type="entry name" value="MFS_dom"/>
</dbReference>
<keyword evidence="4 6" id="KW-1133">Transmembrane helix</keyword>
<proteinExistence type="predicted"/>
<feature type="domain" description="Major facilitator superfamily (MFS) profile" evidence="7">
    <location>
        <begin position="14"/>
        <end position="159"/>
    </location>
</feature>
<keyword evidence="5 6" id="KW-0472">Membrane</keyword>
<dbReference type="PROSITE" id="PS50850">
    <property type="entry name" value="MFS"/>
    <property type="match status" value="1"/>
</dbReference>
<sequence>MQSSSLNKNGISKNFIIMLIILFLMEFARGMYVLSYLSLLPTATSIAVGITSTAISIHFIADAATNFVIGFLLKRLGAKLVLTLGFLLAFVSLFLVIWFPTAPIVLILSAVLLGIAVSPIWVIMLASVDENHRGKQMGYVYFSWLLGLLVGMVGMNINI</sequence>
<evidence type="ECO:0000256" key="5">
    <source>
        <dbReference type="ARBA" id="ARBA00023136"/>
    </source>
</evidence>
<evidence type="ECO:0000256" key="1">
    <source>
        <dbReference type="ARBA" id="ARBA00004651"/>
    </source>
</evidence>
<dbReference type="InterPro" id="IPR036259">
    <property type="entry name" value="MFS_trans_sf"/>
</dbReference>